<proteinExistence type="predicted"/>
<protein>
    <submittedName>
        <fullName evidence="1">Uncharacterized protein</fullName>
    </submittedName>
</protein>
<dbReference type="Proteomes" id="UP001164929">
    <property type="component" value="Chromosome 3"/>
</dbReference>
<gene>
    <name evidence="1" type="ORF">NC653_008769</name>
</gene>
<sequence length="54" mass="6184">MGFVSRRNPHNICNVSNVYGHICREDHDIDGSTQILRFYEKKLNLSSAVNSSIF</sequence>
<dbReference type="EMBL" id="JAQIZT010000003">
    <property type="protein sequence ID" value="KAJ7003661.1"/>
    <property type="molecule type" value="Genomic_DNA"/>
</dbReference>
<dbReference type="AlphaFoldDB" id="A0AAD6R7C4"/>
<evidence type="ECO:0000313" key="1">
    <source>
        <dbReference type="EMBL" id="KAJ7003661.1"/>
    </source>
</evidence>
<keyword evidence="2" id="KW-1185">Reference proteome</keyword>
<accession>A0AAD6R7C4</accession>
<reference evidence="1" key="1">
    <citation type="journal article" date="2023" name="Mol. Ecol. Resour.">
        <title>Chromosome-level genome assembly of a triploid poplar Populus alba 'Berolinensis'.</title>
        <authorList>
            <person name="Chen S."/>
            <person name="Yu Y."/>
            <person name="Wang X."/>
            <person name="Wang S."/>
            <person name="Zhang T."/>
            <person name="Zhou Y."/>
            <person name="He R."/>
            <person name="Meng N."/>
            <person name="Wang Y."/>
            <person name="Liu W."/>
            <person name="Liu Z."/>
            <person name="Liu J."/>
            <person name="Guo Q."/>
            <person name="Huang H."/>
            <person name="Sederoff R.R."/>
            <person name="Wang G."/>
            <person name="Qu G."/>
            <person name="Chen S."/>
        </authorList>
    </citation>
    <scope>NUCLEOTIDE SEQUENCE</scope>
    <source>
        <strain evidence="1">SC-2020</strain>
    </source>
</reference>
<evidence type="ECO:0000313" key="2">
    <source>
        <dbReference type="Proteomes" id="UP001164929"/>
    </source>
</evidence>
<name>A0AAD6R7C4_9ROSI</name>
<organism evidence="1 2">
    <name type="scientific">Populus alba x Populus x berolinensis</name>
    <dbReference type="NCBI Taxonomy" id="444605"/>
    <lineage>
        <taxon>Eukaryota</taxon>
        <taxon>Viridiplantae</taxon>
        <taxon>Streptophyta</taxon>
        <taxon>Embryophyta</taxon>
        <taxon>Tracheophyta</taxon>
        <taxon>Spermatophyta</taxon>
        <taxon>Magnoliopsida</taxon>
        <taxon>eudicotyledons</taxon>
        <taxon>Gunneridae</taxon>
        <taxon>Pentapetalae</taxon>
        <taxon>rosids</taxon>
        <taxon>fabids</taxon>
        <taxon>Malpighiales</taxon>
        <taxon>Salicaceae</taxon>
        <taxon>Saliceae</taxon>
        <taxon>Populus</taxon>
    </lineage>
</organism>
<comment type="caution">
    <text evidence="1">The sequence shown here is derived from an EMBL/GenBank/DDBJ whole genome shotgun (WGS) entry which is preliminary data.</text>
</comment>